<comment type="pathway">
    <text evidence="1">Lipid metabolism.</text>
</comment>
<evidence type="ECO:0000256" key="1">
    <source>
        <dbReference type="ARBA" id="ARBA00005189"/>
    </source>
</evidence>
<name>A0A844Y3V8_9SPHN</name>
<evidence type="ECO:0000313" key="6">
    <source>
        <dbReference type="EMBL" id="MXO51752.1"/>
    </source>
</evidence>
<dbReference type="OrthoDB" id="5290997at2"/>
<keyword evidence="3 6" id="KW-0012">Acyltransferase</keyword>
<organism evidence="6 7">
    <name type="scientific">Qipengyuania gaetbuli</name>
    <dbReference type="NCBI Taxonomy" id="266952"/>
    <lineage>
        <taxon>Bacteria</taxon>
        <taxon>Pseudomonadati</taxon>
        <taxon>Pseudomonadota</taxon>
        <taxon>Alphaproteobacteria</taxon>
        <taxon>Sphingomonadales</taxon>
        <taxon>Erythrobacteraceae</taxon>
        <taxon>Qipengyuania</taxon>
    </lineage>
</organism>
<evidence type="ECO:0000256" key="4">
    <source>
        <dbReference type="SAM" id="Phobius"/>
    </source>
</evidence>
<dbReference type="GO" id="GO:0003841">
    <property type="term" value="F:1-acylglycerol-3-phosphate O-acyltransferase activity"/>
    <property type="evidence" value="ECO:0007669"/>
    <property type="project" value="TreeGrafter"/>
</dbReference>
<accession>A0A844Y3V8</accession>
<keyword evidence="4" id="KW-0472">Membrane</keyword>
<dbReference type="RefSeq" id="WP_160608457.1">
    <property type="nucleotide sequence ID" value="NZ_JAHVHS010000005.1"/>
</dbReference>
<dbReference type="Pfam" id="PF01553">
    <property type="entry name" value="Acyltransferase"/>
    <property type="match status" value="1"/>
</dbReference>
<evidence type="ECO:0000256" key="3">
    <source>
        <dbReference type="ARBA" id="ARBA00023315"/>
    </source>
</evidence>
<dbReference type="PROSITE" id="PS51257">
    <property type="entry name" value="PROKAR_LIPOPROTEIN"/>
    <property type="match status" value="1"/>
</dbReference>
<evidence type="ECO:0000259" key="5">
    <source>
        <dbReference type="SMART" id="SM00563"/>
    </source>
</evidence>
<dbReference type="SMART" id="SM00563">
    <property type="entry name" value="PlsC"/>
    <property type="match status" value="1"/>
</dbReference>
<dbReference type="EMBL" id="WTYF01000004">
    <property type="protein sequence ID" value="MXO51752.1"/>
    <property type="molecule type" value="Genomic_DNA"/>
</dbReference>
<feature type="transmembrane region" description="Helical" evidence="4">
    <location>
        <begin position="6"/>
        <end position="28"/>
    </location>
</feature>
<dbReference type="Proteomes" id="UP000444185">
    <property type="component" value="Unassembled WGS sequence"/>
</dbReference>
<gene>
    <name evidence="6" type="ORF">GRI42_10605</name>
</gene>
<evidence type="ECO:0000313" key="7">
    <source>
        <dbReference type="Proteomes" id="UP000444185"/>
    </source>
</evidence>
<sequence length="226" mass="25263">MILLRNIAFYFAFYIGSIFVTASALACLPFSRPAFRRRVENWSEWQRWCVRHLLGIELVMEGAPLDEPVLYAVKHESFFEAIDAPALFDSPAVFAKQELLGIPGWGKAAAAYGLIFVQRDQGAKALMAMIRLAKSRSAEGRPLVIFPEGTRVPHGERRPLQSGFAGLYKMLGLPVVPVAVDSGPLYHRPLKARGRITYRFGEPIPAGLPREEIERRVLDEINALNS</sequence>
<proteinExistence type="predicted"/>
<dbReference type="AlphaFoldDB" id="A0A844Y3V8"/>
<evidence type="ECO:0000256" key="2">
    <source>
        <dbReference type="ARBA" id="ARBA00022679"/>
    </source>
</evidence>
<dbReference type="GO" id="GO:0006654">
    <property type="term" value="P:phosphatidic acid biosynthetic process"/>
    <property type="evidence" value="ECO:0007669"/>
    <property type="project" value="TreeGrafter"/>
</dbReference>
<reference evidence="6 7" key="1">
    <citation type="submission" date="2019-12" db="EMBL/GenBank/DDBJ databases">
        <title>Genomic-based taxomic classification of the family Erythrobacteraceae.</title>
        <authorList>
            <person name="Xu L."/>
        </authorList>
    </citation>
    <scope>NUCLEOTIDE SEQUENCE [LARGE SCALE GENOMIC DNA]</scope>
    <source>
        <strain evidence="6 7">DSM 16225</strain>
    </source>
</reference>
<comment type="caution">
    <text evidence="6">The sequence shown here is derived from an EMBL/GenBank/DDBJ whole genome shotgun (WGS) entry which is preliminary data.</text>
</comment>
<keyword evidence="2 6" id="KW-0808">Transferase</keyword>
<dbReference type="CDD" id="cd07989">
    <property type="entry name" value="LPLAT_AGPAT-like"/>
    <property type="match status" value="1"/>
</dbReference>
<keyword evidence="4" id="KW-0812">Transmembrane</keyword>
<dbReference type="PANTHER" id="PTHR10434:SF11">
    <property type="entry name" value="1-ACYL-SN-GLYCEROL-3-PHOSPHATE ACYLTRANSFERASE"/>
    <property type="match status" value="1"/>
</dbReference>
<protein>
    <submittedName>
        <fullName evidence="6">1-acyl-sn-glycerol-3-phosphate acyltransferase</fullName>
    </submittedName>
</protein>
<dbReference type="SUPFAM" id="SSF69593">
    <property type="entry name" value="Glycerol-3-phosphate (1)-acyltransferase"/>
    <property type="match status" value="1"/>
</dbReference>
<dbReference type="PANTHER" id="PTHR10434">
    <property type="entry name" value="1-ACYL-SN-GLYCEROL-3-PHOSPHATE ACYLTRANSFERASE"/>
    <property type="match status" value="1"/>
</dbReference>
<feature type="domain" description="Phospholipid/glycerol acyltransferase" evidence="5">
    <location>
        <begin position="69"/>
        <end position="183"/>
    </location>
</feature>
<dbReference type="InterPro" id="IPR002123">
    <property type="entry name" value="Plipid/glycerol_acylTrfase"/>
</dbReference>
<keyword evidence="4" id="KW-1133">Transmembrane helix</keyword>
<keyword evidence="7" id="KW-1185">Reference proteome</keyword>